<evidence type="ECO:0000259" key="10">
    <source>
        <dbReference type="Pfam" id="PF20142"/>
    </source>
</evidence>
<comment type="caution">
    <text evidence="11">The sequence shown here is derived from an EMBL/GenBank/DDBJ whole genome shotgun (WGS) entry which is preliminary data.</text>
</comment>
<dbReference type="PANTHER" id="PTHR41533:SF2">
    <property type="entry name" value="BLR7131 PROTEIN"/>
    <property type="match status" value="1"/>
</dbReference>
<dbReference type="InterPro" id="IPR038063">
    <property type="entry name" value="Transpep_catalytic_dom"/>
</dbReference>
<organism evidence="11 12">
    <name type="scientific">Hymenobacter segetis</name>
    <dbReference type="NCBI Taxonomy" id="2025509"/>
    <lineage>
        <taxon>Bacteria</taxon>
        <taxon>Pseudomonadati</taxon>
        <taxon>Bacteroidota</taxon>
        <taxon>Cytophagia</taxon>
        <taxon>Cytophagales</taxon>
        <taxon>Hymenobacteraceae</taxon>
        <taxon>Hymenobacter</taxon>
    </lineage>
</organism>
<evidence type="ECO:0000313" key="11">
    <source>
        <dbReference type="EMBL" id="MEL5996733.1"/>
    </source>
</evidence>
<evidence type="ECO:0000313" key="12">
    <source>
        <dbReference type="Proteomes" id="UP001479606"/>
    </source>
</evidence>
<dbReference type="RefSeq" id="WP_342301331.1">
    <property type="nucleotide sequence ID" value="NZ_JBCEVZ010000092.1"/>
</dbReference>
<keyword evidence="4" id="KW-0133">Cell shape</keyword>
<evidence type="ECO:0000256" key="2">
    <source>
        <dbReference type="ARBA" id="ARBA00005992"/>
    </source>
</evidence>
<dbReference type="InterPro" id="IPR005490">
    <property type="entry name" value="LD_TPept_cat_dom"/>
</dbReference>
<dbReference type="Gene3D" id="2.40.440.10">
    <property type="entry name" value="L,D-transpeptidase catalytic domain-like"/>
    <property type="match status" value="1"/>
</dbReference>
<feature type="domain" description="L,D-transpeptidase scaffold" evidence="10">
    <location>
        <begin position="67"/>
        <end position="210"/>
    </location>
</feature>
<evidence type="ECO:0000256" key="7">
    <source>
        <dbReference type="SAM" id="MobiDB-lite"/>
    </source>
</evidence>
<evidence type="ECO:0000259" key="9">
    <source>
        <dbReference type="Pfam" id="PF03734"/>
    </source>
</evidence>
<keyword evidence="6" id="KW-0961">Cell wall biogenesis/degradation</keyword>
<dbReference type="EMBL" id="JBCEVZ010000092">
    <property type="protein sequence ID" value="MEL5996733.1"/>
    <property type="molecule type" value="Genomic_DNA"/>
</dbReference>
<evidence type="ECO:0000256" key="4">
    <source>
        <dbReference type="ARBA" id="ARBA00022960"/>
    </source>
</evidence>
<feature type="domain" description="L,D-TPase catalytic" evidence="9">
    <location>
        <begin position="248"/>
        <end position="417"/>
    </location>
</feature>
<evidence type="ECO:0000256" key="5">
    <source>
        <dbReference type="ARBA" id="ARBA00022984"/>
    </source>
</evidence>
<protein>
    <submittedName>
        <fullName evidence="11">L,D-transpeptidase family protein</fullName>
    </submittedName>
</protein>
<accession>A0ABU9M1X4</accession>
<dbReference type="InterPro" id="IPR052905">
    <property type="entry name" value="LD-transpeptidase_YkuD-like"/>
</dbReference>
<dbReference type="Pfam" id="PF20142">
    <property type="entry name" value="Scaffold"/>
    <property type="match status" value="1"/>
</dbReference>
<dbReference type="Proteomes" id="UP001479606">
    <property type="component" value="Unassembled WGS sequence"/>
</dbReference>
<keyword evidence="5" id="KW-0573">Peptidoglycan synthesis</keyword>
<evidence type="ECO:0000256" key="6">
    <source>
        <dbReference type="ARBA" id="ARBA00023316"/>
    </source>
</evidence>
<evidence type="ECO:0000256" key="3">
    <source>
        <dbReference type="ARBA" id="ARBA00022679"/>
    </source>
</evidence>
<evidence type="ECO:0000256" key="8">
    <source>
        <dbReference type="SAM" id="SignalP"/>
    </source>
</evidence>
<sequence>MRPLKSMLLAASLTTILFGLSSADRPAALSAPATNYPTDSLTTRIKTLLTGPTAGQVLPMTLADGAAVQAFYAKRTYSAAWCEGAGTGAKGRAALALLARAGDYGLTPALYHVPQLTALADSLAHPATAAGQVARMARFEVLLTDGVVQFALHLRRGQLHAFTPSPLEKAGVPFRPTVWVARALAAPSFTAALLRCQPPQREYRELQQALARWRRQPGGRNPAAHKRRAQQMALTLERWRWAAIPGSEYLLVNLPAYRLEVVRKGRVRLSQRIIIGRPGQPTPTLNSRITSFTIAPEWNVPRSVAVRHILPYLKANARYSPEQDFLANNNYRLFDAQGRPVNQASVNWQAITAQNFPYTIRQSPGCGNLLGNIIFRFPNPYGLYLSDAPEPKRFSNQYRALEEGCVHLERPMHLAAYLLGPDSTSAALPTEAQCEANPQPRTIFLKRPLPLHVRYATCAVEAGRLRFYPDVYGQDATLRRQLLNMQTAAQRSAQASLTQRRSAPAKGAGDTALAGQRE</sequence>
<keyword evidence="12" id="KW-1185">Reference proteome</keyword>
<dbReference type="InterPro" id="IPR045380">
    <property type="entry name" value="LD_TPept_scaffold_dom"/>
</dbReference>
<feature type="region of interest" description="Disordered" evidence="7">
    <location>
        <begin position="493"/>
        <end position="518"/>
    </location>
</feature>
<dbReference type="SUPFAM" id="SSF141523">
    <property type="entry name" value="L,D-transpeptidase catalytic domain-like"/>
    <property type="match status" value="1"/>
</dbReference>
<gene>
    <name evidence="11" type="ORF">AAFH49_21160</name>
</gene>
<dbReference type="CDD" id="cd16913">
    <property type="entry name" value="YkuD_like"/>
    <property type="match status" value="1"/>
</dbReference>
<feature type="chain" id="PRO_5045216135" evidence="8">
    <location>
        <begin position="24"/>
        <end position="518"/>
    </location>
</feature>
<evidence type="ECO:0000256" key="1">
    <source>
        <dbReference type="ARBA" id="ARBA00004752"/>
    </source>
</evidence>
<dbReference type="Pfam" id="PF03734">
    <property type="entry name" value="YkuD"/>
    <property type="match status" value="1"/>
</dbReference>
<dbReference type="PANTHER" id="PTHR41533">
    <property type="entry name" value="L,D-TRANSPEPTIDASE HI_1667-RELATED"/>
    <property type="match status" value="1"/>
</dbReference>
<comment type="similarity">
    <text evidence="2">Belongs to the YkuD family.</text>
</comment>
<name>A0ABU9M1X4_9BACT</name>
<comment type="pathway">
    <text evidence="1">Cell wall biogenesis; peptidoglycan biosynthesis.</text>
</comment>
<feature type="signal peptide" evidence="8">
    <location>
        <begin position="1"/>
        <end position="23"/>
    </location>
</feature>
<keyword evidence="8" id="KW-0732">Signal</keyword>
<keyword evidence="3" id="KW-0808">Transferase</keyword>
<reference evidence="11 12" key="1">
    <citation type="journal article" date="2018" name="Arch. Microbiol.">
        <title>Hymenobacter segetis sp. nov., isolated from soil.</title>
        <authorList>
            <person name="Ten L.N."/>
            <person name="Lim S.J."/>
            <person name="Kim B.O."/>
            <person name="Kang I.K."/>
            <person name="Jung H.Y."/>
        </authorList>
    </citation>
    <scope>NUCLEOTIDE SEQUENCE [LARGE SCALE GENOMIC DNA]</scope>
    <source>
        <strain evidence="11 12">S7-3-11</strain>
    </source>
</reference>
<proteinExistence type="inferred from homology"/>